<reference evidence="1 2" key="1">
    <citation type="submission" date="2020-07" db="EMBL/GenBank/DDBJ databases">
        <title>Novel species isolated from subtropical streams in China.</title>
        <authorList>
            <person name="Lu H."/>
        </authorList>
    </citation>
    <scope>NUCLEOTIDE SEQUENCE [LARGE SCALE GENOMIC DNA]</scope>
    <source>
        <strain evidence="1 2">FT3S</strain>
    </source>
</reference>
<dbReference type="AlphaFoldDB" id="A0A7W2EKV8"/>
<evidence type="ECO:0008006" key="3">
    <source>
        <dbReference type="Google" id="ProtNLM"/>
    </source>
</evidence>
<proteinExistence type="predicted"/>
<keyword evidence="2" id="KW-1185">Reference proteome</keyword>
<evidence type="ECO:0000313" key="1">
    <source>
        <dbReference type="EMBL" id="MBA5607754.1"/>
    </source>
</evidence>
<protein>
    <recommendedName>
        <fullName evidence="3">NHL repeat-containing protein</fullName>
    </recommendedName>
</protein>
<dbReference type="Proteomes" id="UP000566711">
    <property type="component" value="Unassembled WGS sequence"/>
</dbReference>
<dbReference type="EMBL" id="JACEZS010000021">
    <property type="protein sequence ID" value="MBA5607754.1"/>
    <property type="molecule type" value="Genomic_DNA"/>
</dbReference>
<dbReference type="InterPro" id="IPR011042">
    <property type="entry name" value="6-blade_b-propeller_TolB-like"/>
</dbReference>
<name>A0A7W2EKV8_9BURK</name>
<dbReference type="Gene3D" id="2.120.10.30">
    <property type="entry name" value="TolB, C-terminal domain"/>
    <property type="match status" value="2"/>
</dbReference>
<gene>
    <name evidence="1" type="ORF">H3H36_20575</name>
</gene>
<dbReference type="SUPFAM" id="SSF63829">
    <property type="entry name" value="Calcium-dependent phosphotriesterase"/>
    <property type="match status" value="1"/>
</dbReference>
<accession>A0A7W2EKV8</accession>
<sequence length="437" mass="44422">MVILKGATVSRGEITTGIPCSATLKKIERDMQISLHTFLALCLVISTTACGGGSGAIGLNSAGTTTPGSNATILAAGATFTMPANAAVWVPAGTTVSSSNGNVITINGSNNTVNTQAGAVVSVPISATGPANNFIATSQSTTENVSTSPLRVSVLAGSATTNSNPVDGTGSSAILWGGGHMVVDASGNIIISDRGSLKKVTQAGVVTTIAPGYQPADWEGIAIDPAGNIYGSGGTMSSSTPVIWGTAIYKFTTAGTQQNLFMNWETSSSNPSLGFGDLATDSKGNLFFLDGTNNRIVKFTSSGTWSVFAGNGASGNLSGIGKSSSAAQSIISGLAIDGNDNLFVNSAGLIQKIAIDETISVITNKLSIDSGAMAIDRFGNIYVVGFQKLYRISGNGIVTSYPFSNTTDHIASMVTDKDGNLYAATRGMGAQIFKISF</sequence>
<organism evidence="1 2">
    <name type="scientific">Rugamonas fusca</name>
    <dbReference type="NCBI Taxonomy" id="2758568"/>
    <lineage>
        <taxon>Bacteria</taxon>
        <taxon>Pseudomonadati</taxon>
        <taxon>Pseudomonadota</taxon>
        <taxon>Betaproteobacteria</taxon>
        <taxon>Burkholderiales</taxon>
        <taxon>Oxalobacteraceae</taxon>
        <taxon>Telluria group</taxon>
        <taxon>Rugamonas</taxon>
    </lineage>
</organism>
<dbReference type="RefSeq" id="WP_182219959.1">
    <property type="nucleotide sequence ID" value="NZ_JACEZS010000021.1"/>
</dbReference>
<comment type="caution">
    <text evidence="1">The sequence shown here is derived from an EMBL/GenBank/DDBJ whole genome shotgun (WGS) entry which is preliminary data.</text>
</comment>
<evidence type="ECO:0000313" key="2">
    <source>
        <dbReference type="Proteomes" id="UP000566711"/>
    </source>
</evidence>